<dbReference type="GO" id="GO:0005829">
    <property type="term" value="C:cytosol"/>
    <property type="evidence" value="ECO:0007669"/>
    <property type="project" value="TreeGrafter"/>
</dbReference>
<keyword evidence="5 10" id="KW-0547">Nucleotide-binding</keyword>
<dbReference type="InterPro" id="IPR018948">
    <property type="entry name" value="GTP-bd_TrmE_N"/>
</dbReference>
<feature type="binding site" evidence="10">
    <location>
        <begin position="272"/>
        <end position="275"/>
    </location>
    <ligand>
        <name>GTP</name>
        <dbReference type="ChEBI" id="CHEBI:37565"/>
    </ligand>
</feature>
<comment type="similarity">
    <text evidence="1 10 11">Belongs to the TRAFAC class TrmE-Era-EngA-EngB-Septin-like GTPase superfamily. TrmE GTPase family.</text>
</comment>
<keyword evidence="9 10" id="KW-0342">GTP-binding</keyword>
<dbReference type="PROSITE" id="PS51709">
    <property type="entry name" value="G_TRME"/>
    <property type="match status" value="1"/>
</dbReference>
<dbReference type="InterPro" id="IPR005225">
    <property type="entry name" value="Small_GTP-bd"/>
</dbReference>
<dbReference type="EC" id="3.6.-.-" evidence="10"/>
<dbReference type="EMBL" id="RJVP01000002">
    <property type="protein sequence ID" value="ROH86850.1"/>
    <property type="molecule type" value="Genomic_DNA"/>
</dbReference>
<dbReference type="GO" id="GO:0046872">
    <property type="term" value="F:metal ion binding"/>
    <property type="evidence" value="ECO:0007669"/>
    <property type="project" value="UniProtKB-KW"/>
</dbReference>
<evidence type="ECO:0000313" key="14">
    <source>
        <dbReference type="Proteomes" id="UP000275137"/>
    </source>
</evidence>
<organism evidence="13 14">
    <name type="scientific">Pseudomethylobacillus aquaticus</name>
    <dbReference type="NCBI Taxonomy" id="2676064"/>
    <lineage>
        <taxon>Bacteria</taxon>
        <taxon>Pseudomonadati</taxon>
        <taxon>Pseudomonadota</taxon>
        <taxon>Betaproteobacteria</taxon>
        <taxon>Nitrosomonadales</taxon>
        <taxon>Methylophilaceae</taxon>
        <taxon>Pseudomethylobacillus</taxon>
    </lineage>
</organism>
<dbReference type="InterPro" id="IPR027417">
    <property type="entry name" value="P-loop_NTPase"/>
</dbReference>
<dbReference type="Pfam" id="PF10396">
    <property type="entry name" value="TrmE_N"/>
    <property type="match status" value="1"/>
</dbReference>
<dbReference type="InterPro" id="IPR004520">
    <property type="entry name" value="GTPase_MnmE"/>
</dbReference>
<feature type="binding site" evidence="10">
    <location>
        <begin position="247"/>
        <end position="253"/>
    </location>
    <ligand>
        <name>GTP</name>
        <dbReference type="ChEBI" id="CHEBI:37565"/>
    </ligand>
</feature>
<dbReference type="Pfam" id="PF12631">
    <property type="entry name" value="MnmE_helical"/>
    <property type="match status" value="1"/>
</dbReference>
<feature type="binding site" evidence="10">
    <location>
        <position position="26"/>
    </location>
    <ligand>
        <name>(6S)-5-formyl-5,6,7,8-tetrahydrofolate</name>
        <dbReference type="ChEBI" id="CHEBI:57457"/>
    </ligand>
</feature>
<dbReference type="AlphaFoldDB" id="A0A3N0V247"/>
<dbReference type="Gene3D" id="3.30.1360.120">
    <property type="entry name" value="Probable tRNA modification gtpase trme, domain 1"/>
    <property type="match status" value="1"/>
</dbReference>
<feature type="binding site" evidence="10">
    <location>
        <begin position="228"/>
        <end position="233"/>
    </location>
    <ligand>
        <name>GTP</name>
        <dbReference type="ChEBI" id="CHEBI:37565"/>
    </ligand>
</feature>
<dbReference type="NCBIfam" id="NF003661">
    <property type="entry name" value="PRK05291.1-3"/>
    <property type="match status" value="1"/>
</dbReference>
<accession>A0A3N0V247</accession>
<keyword evidence="4 10" id="KW-0479">Metal-binding</keyword>
<keyword evidence="3 10" id="KW-0819">tRNA processing</keyword>
<keyword evidence="8 10" id="KW-0630">Potassium</keyword>
<sequence>MAAAEPADTIAAIATAAGAGGIGVVRVSGPASALIADAVLGDCPAARHAAYLGFKDADGSLIDRGIAIYYPGPNSYTGEDVLELQAHGGPALMQILLARCLSLGARQAEPGEFTRRAYLNDKLDLAQAEAVADVINAATAEAARSAVRSLSGEFSQRVQVLLNSLIRLRLYVEACLDFPEEDIDFITQGGVRAKLEEVSVALQRLHASARQGNLLREGIRVVLVGQPNVGKSSLMNRLAGEEVAIVTPIAGTTRDTISSLIQIEGVPLHVIDTAGLRDTADEVEQMGIERTWRALETANAAILLVDAQHGITGVEAAILARLPADLPRVWLHNKIDLSAEQPRSELRDQETHLFVSAKHGDGIELLRQHLLQLAGWQPSGEGVFMARARHLQALSVVDTHLQYALDQLQYPELLAEELRLAQDALSSITGEFTPDDLLGEIFSRFCIGK</sequence>
<dbReference type="SUPFAM" id="SSF52540">
    <property type="entry name" value="P-loop containing nucleoside triphosphate hydrolases"/>
    <property type="match status" value="1"/>
</dbReference>
<evidence type="ECO:0000256" key="2">
    <source>
        <dbReference type="ARBA" id="ARBA00022490"/>
    </source>
</evidence>
<comment type="function">
    <text evidence="10">Exhibits a very high intrinsic GTPase hydrolysis rate. Involved in the addition of a carboxymethylaminomethyl (cmnm) group at the wobble position (U34) of certain tRNAs, forming tRNA-cmnm(5)s(2)U34.</text>
</comment>
<dbReference type="GO" id="GO:0002098">
    <property type="term" value="P:tRNA wobble uridine modification"/>
    <property type="evidence" value="ECO:0007669"/>
    <property type="project" value="TreeGrafter"/>
</dbReference>
<dbReference type="InterPro" id="IPR025867">
    <property type="entry name" value="MnmE_helical"/>
</dbReference>
<evidence type="ECO:0000313" key="13">
    <source>
        <dbReference type="EMBL" id="ROH86850.1"/>
    </source>
</evidence>
<feature type="binding site" evidence="10">
    <location>
        <position position="249"/>
    </location>
    <ligand>
        <name>K(+)</name>
        <dbReference type="ChEBI" id="CHEBI:29103"/>
    </ligand>
</feature>
<dbReference type="PANTHER" id="PTHR42714:SF2">
    <property type="entry name" value="TRNA MODIFICATION GTPASE GTPBP3, MITOCHONDRIAL"/>
    <property type="match status" value="1"/>
</dbReference>
<dbReference type="Gene3D" id="1.20.120.430">
    <property type="entry name" value="tRNA modification GTPase MnmE domain 2"/>
    <property type="match status" value="1"/>
</dbReference>
<feature type="binding site" evidence="10">
    <location>
        <position position="122"/>
    </location>
    <ligand>
        <name>(6S)-5-formyl-5,6,7,8-tetrahydrofolate</name>
        <dbReference type="ChEBI" id="CHEBI:57457"/>
    </ligand>
</feature>
<evidence type="ECO:0000256" key="5">
    <source>
        <dbReference type="ARBA" id="ARBA00022741"/>
    </source>
</evidence>
<dbReference type="Proteomes" id="UP000275137">
    <property type="component" value="Unassembled WGS sequence"/>
</dbReference>
<evidence type="ECO:0000256" key="8">
    <source>
        <dbReference type="ARBA" id="ARBA00022958"/>
    </source>
</evidence>
<feature type="binding site" evidence="10">
    <location>
        <position position="449"/>
    </location>
    <ligand>
        <name>(6S)-5-formyl-5,6,7,8-tetrahydrofolate</name>
        <dbReference type="ChEBI" id="CHEBI:57457"/>
    </ligand>
</feature>
<dbReference type="FunFam" id="3.40.50.300:FF:001376">
    <property type="entry name" value="tRNA modification GTPase MnmE"/>
    <property type="match status" value="1"/>
</dbReference>
<dbReference type="InterPro" id="IPR027266">
    <property type="entry name" value="TrmE/GcvT-like"/>
</dbReference>
<evidence type="ECO:0000256" key="3">
    <source>
        <dbReference type="ARBA" id="ARBA00022694"/>
    </source>
</evidence>
<name>A0A3N0V247_9PROT</name>
<feature type="binding site" evidence="10">
    <location>
        <position position="253"/>
    </location>
    <ligand>
        <name>Mg(2+)</name>
        <dbReference type="ChEBI" id="CHEBI:18420"/>
    </ligand>
</feature>
<comment type="subcellular location">
    <subcellularLocation>
        <location evidence="10">Cytoplasm</location>
    </subcellularLocation>
</comment>
<dbReference type="CDD" id="cd14858">
    <property type="entry name" value="TrmE_N"/>
    <property type="match status" value="1"/>
</dbReference>
<feature type="binding site" evidence="10">
    <location>
        <position position="83"/>
    </location>
    <ligand>
        <name>(6S)-5-formyl-5,6,7,8-tetrahydrofolate</name>
        <dbReference type="ChEBI" id="CHEBI:57457"/>
    </ligand>
</feature>
<dbReference type="NCBIfam" id="TIGR00450">
    <property type="entry name" value="mnmE_trmE_thdF"/>
    <property type="match status" value="1"/>
</dbReference>
<evidence type="ECO:0000256" key="4">
    <source>
        <dbReference type="ARBA" id="ARBA00022723"/>
    </source>
</evidence>
<dbReference type="InterPro" id="IPR006073">
    <property type="entry name" value="GTP-bd"/>
</dbReference>
<comment type="caution">
    <text evidence="13">The sequence shown here is derived from an EMBL/GenBank/DDBJ whole genome shotgun (WGS) entry which is preliminary data.</text>
</comment>
<keyword evidence="14" id="KW-1185">Reference proteome</keyword>
<feature type="binding site" evidence="10">
    <location>
        <position position="228"/>
    </location>
    <ligand>
        <name>K(+)</name>
        <dbReference type="ChEBI" id="CHEBI:29103"/>
    </ligand>
</feature>
<proteinExistence type="inferred from homology"/>
<dbReference type="HAMAP" id="MF_00379">
    <property type="entry name" value="GTPase_MnmE"/>
    <property type="match status" value="1"/>
</dbReference>
<dbReference type="PANTHER" id="PTHR42714">
    <property type="entry name" value="TRNA MODIFICATION GTPASE GTPBP3"/>
    <property type="match status" value="1"/>
</dbReference>
<keyword evidence="2 10" id="KW-0963">Cytoplasm</keyword>
<feature type="binding site" evidence="10">
    <location>
        <position position="232"/>
    </location>
    <ligand>
        <name>Mg(2+)</name>
        <dbReference type="ChEBI" id="CHEBI:18420"/>
    </ligand>
</feature>
<protein>
    <recommendedName>
        <fullName evidence="10">tRNA modification GTPase MnmE</fullName>
        <ecNumber evidence="10">3.6.-.-</ecNumber>
    </recommendedName>
</protein>
<comment type="cofactor">
    <cofactor evidence="10">
        <name>K(+)</name>
        <dbReference type="ChEBI" id="CHEBI:29103"/>
    </cofactor>
    <text evidence="10">Binds 1 potassium ion per subunit.</text>
</comment>
<evidence type="ECO:0000256" key="10">
    <source>
        <dbReference type="HAMAP-Rule" id="MF_00379"/>
    </source>
</evidence>
<reference evidence="13 14" key="1">
    <citation type="submission" date="2018-10" db="EMBL/GenBank/DDBJ databases">
        <authorList>
            <person name="Chen W.-M."/>
        </authorList>
    </citation>
    <scope>NUCLEOTIDE SEQUENCE [LARGE SCALE GENOMIC DNA]</scope>
    <source>
        <strain evidence="13 14">H-5</strain>
    </source>
</reference>
<dbReference type="InterPro" id="IPR031168">
    <property type="entry name" value="G_TrmE"/>
</dbReference>
<evidence type="ECO:0000256" key="1">
    <source>
        <dbReference type="ARBA" id="ARBA00011043"/>
    </source>
</evidence>
<feature type="domain" description="TrmE-type G" evidence="12">
    <location>
        <begin position="218"/>
        <end position="375"/>
    </location>
</feature>
<evidence type="ECO:0000256" key="11">
    <source>
        <dbReference type="RuleBase" id="RU003313"/>
    </source>
</evidence>
<keyword evidence="6 10" id="KW-0378">Hydrolase</keyword>
<evidence type="ECO:0000256" key="6">
    <source>
        <dbReference type="ARBA" id="ARBA00022801"/>
    </source>
</evidence>
<dbReference type="GO" id="GO:0003924">
    <property type="term" value="F:GTPase activity"/>
    <property type="evidence" value="ECO:0007669"/>
    <property type="project" value="UniProtKB-UniRule"/>
</dbReference>
<dbReference type="CDD" id="cd04164">
    <property type="entry name" value="trmE"/>
    <property type="match status" value="1"/>
</dbReference>
<feature type="binding site" evidence="10">
    <location>
        <position position="247"/>
    </location>
    <ligand>
        <name>K(+)</name>
        <dbReference type="ChEBI" id="CHEBI:29103"/>
    </ligand>
</feature>
<dbReference type="PRINTS" id="PR00449">
    <property type="entry name" value="RASTRNSFRMNG"/>
</dbReference>
<dbReference type="Pfam" id="PF01926">
    <property type="entry name" value="MMR_HSR1"/>
    <property type="match status" value="1"/>
</dbReference>
<comment type="subunit">
    <text evidence="10">Homodimer. Heterotetramer of two MnmE and two MnmG subunits.</text>
</comment>
<comment type="caution">
    <text evidence="10">Lacks conserved residue(s) required for the propagation of feature annotation.</text>
</comment>
<feature type="binding site" evidence="10">
    <location>
        <position position="252"/>
    </location>
    <ligand>
        <name>K(+)</name>
        <dbReference type="ChEBI" id="CHEBI:29103"/>
    </ligand>
</feature>
<dbReference type="GO" id="GO:0030488">
    <property type="term" value="P:tRNA methylation"/>
    <property type="evidence" value="ECO:0007669"/>
    <property type="project" value="TreeGrafter"/>
</dbReference>
<evidence type="ECO:0000256" key="9">
    <source>
        <dbReference type="ARBA" id="ARBA00023134"/>
    </source>
</evidence>
<evidence type="ECO:0000256" key="7">
    <source>
        <dbReference type="ARBA" id="ARBA00022842"/>
    </source>
</evidence>
<dbReference type="GO" id="GO:0005525">
    <property type="term" value="F:GTP binding"/>
    <property type="evidence" value="ECO:0007669"/>
    <property type="project" value="UniProtKB-UniRule"/>
</dbReference>
<keyword evidence="7 10" id="KW-0460">Magnesium</keyword>
<evidence type="ECO:0000259" key="12">
    <source>
        <dbReference type="PROSITE" id="PS51709"/>
    </source>
</evidence>
<dbReference type="InterPro" id="IPR027368">
    <property type="entry name" value="MnmE_dom2"/>
</dbReference>
<dbReference type="NCBIfam" id="TIGR00231">
    <property type="entry name" value="small_GTP"/>
    <property type="match status" value="1"/>
</dbReference>
<gene>
    <name evidence="10 13" type="primary">mnmE</name>
    <name evidence="10" type="synonym">trmE</name>
    <name evidence="13" type="ORF">ED236_03850</name>
</gene>
<dbReference type="Gene3D" id="3.40.50.300">
    <property type="entry name" value="P-loop containing nucleotide triphosphate hydrolases"/>
    <property type="match status" value="1"/>
</dbReference>
<dbReference type="RefSeq" id="WP_123236659.1">
    <property type="nucleotide sequence ID" value="NZ_RJVP01000002.1"/>
</dbReference>